<comment type="caution">
    <text evidence="3">The sequence shown here is derived from an EMBL/GenBank/DDBJ whole genome shotgun (WGS) entry which is preliminary data.</text>
</comment>
<organism evidence="3 4">
    <name type="scientific">Zooshikella ganghwensis</name>
    <dbReference type="NCBI Taxonomy" id="202772"/>
    <lineage>
        <taxon>Bacteria</taxon>
        <taxon>Pseudomonadati</taxon>
        <taxon>Pseudomonadota</taxon>
        <taxon>Gammaproteobacteria</taxon>
        <taxon>Oceanospirillales</taxon>
        <taxon>Zooshikellaceae</taxon>
        <taxon>Zooshikella</taxon>
    </lineage>
</organism>
<keyword evidence="4" id="KW-1185">Reference proteome</keyword>
<name>A0A4P9VT18_9GAMM</name>
<dbReference type="InterPro" id="IPR035992">
    <property type="entry name" value="Ricin_B-like_lectins"/>
</dbReference>
<evidence type="ECO:0000313" key="4">
    <source>
        <dbReference type="Proteomes" id="UP000257039"/>
    </source>
</evidence>
<gene>
    <name evidence="3" type="ORF">B9G39_20030</name>
</gene>
<evidence type="ECO:0000259" key="2">
    <source>
        <dbReference type="SMART" id="SM00458"/>
    </source>
</evidence>
<sequence length="705" mass="78377">MIKGTVMLSKKQLVCAVQRRLWTSLQVGIIGVSLFNYLPATANIEYSQENELPGYLITQKQVATISSPSDFTSNLVQDTNWQTISAYSFDDLKQSQLVIINTSNYLTKDEINLARTAYRKGKIVIIDNTSAVNNNDVSQSVAEIIGIGLTDSIVAVHRKNGKPEYKSLSVNNEVSASKQIEYLITEVKNIVAGWDNSESNAKSFNEEKSTRVKRRAVAYSRVAAASSSEGTQYRPEVTIPLEFRHVGFKCRVGDEFDGNGFTNNGTWNGMVDDACDGKASVSLFYNIDFVRSVPFNGGGDSNADNAKYVRITLNPGDGDSGGDSGGGSASGGAGWHLVDKPTHKHTWFESWANRITWFGPIAMKYGVEVIPSDNDVRLYHSTPNNKPKESDIREITGITIGVEAGGKVEVGDKGPTVGVDAKGSFSYNSQRWVAYKAYEYTVENQSRAGSQDRAKWVWDRKFDDESKNWRTHDTCALWCSDWFFKDSAFTAASYANYKPGFSATFRVAADRQGQSRFTINNRIYVGALGGRVQYAGFFQGYTPWSFYGTEYTLPKVFTVNWDAPVFEPEINVSIEAYKYDSASGICLDVAGNSTDEGAAVVGYDCHYANNQLWGLDQYQRYKSRVAADRCLTAEDDGTLTVRSCSAAANQKWRWDDDSLKSELGDKSLAIVNGQVKLVNKDSQEYQNWKNYVRNIEPERVMTVNY</sequence>
<dbReference type="Gene3D" id="2.70.240.20">
    <property type="entry name" value="Leukocidin/Hemolysin toxin, cytolysin domain"/>
    <property type="match status" value="1"/>
</dbReference>
<reference evidence="3 4" key="1">
    <citation type="submission" date="2017-04" db="EMBL/GenBank/DDBJ databases">
        <title>Draft genome sequence of Zooshikella ganghwensis VG4 isolated from Red Sea sediments.</title>
        <authorList>
            <person name="Rehman Z."/>
            <person name="Alam I."/>
            <person name="Kamau A."/>
            <person name="Bajic V."/>
            <person name="Leiknes T."/>
        </authorList>
    </citation>
    <scope>NUCLEOTIDE SEQUENCE [LARGE SCALE GENOMIC DNA]</scope>
    <source>
        <strain evidence="3 4">VG4</strain>
    </source>
</reference>
<dbReference type="Pfam" id="PF00652">
    <property type="entry name" value="Ricin_B_lectin"/>
    <property type="match status" value="1"/>
</dbReference>
<accession>A0A4P9VT18</accession>
<evidence type="ECO:0000256" key="1">
    <source>
        <dbReference type="ARBA" id="ARBA00022729"/>
    </source>
</evidence>
<proteinExistence type="predicted"/>
<dbReference type="SUPFAM" id="SSF50370">
    <property type="entry name" value="Ricin B-like lectins"/>
    <property type="match status" value="1"/>
</dbReference>
<dbReference type="SUPFAM" id="SSF56959">
    <property type="entry name" value="Leukocidin-like"/>
    <property type="match status" value="1"/>
</dbReference>
<evidence type="ECO:0000313" key="3">
    <source>
        <dbReference type="EMBL" id="RDH45554.1"/>
    </source>
</evidence>
<dbReference type="AlphaFoldDB" id="A0A4P9VT18"/>
<dbReference type="EMBL" id="NDXW01000001">
    <property type="protein sequence ID" value="RDH45554.1"/>
    <property type="molecule type" value="Genomic_DNA"/>
</dbReference>
<dbReference type="Proteomes" id="UP000257039">
    <property type="component" value="Unassembled WGS sequence"/>
</dbReference>
<protein>
    <recommendedName>
        <fullName evidence="2">Ricin B lectin domain-containing protein</fullName>
    </recommendedName>
</protein>
<dbReference type="PROSITE" id="PS50231">
    <property type="entry name" value="RICIN_B_LECTIN"/>
    <property type="match status" value="1"/>
</dbReference>
<keyword evidence="1" id="KW-0732">Signal</keyword>
<dbReference type="SMART" id="SM00458">
    <property type="entry name" value="RICIN"/>
    <property type="match status" value="1"/>
</dbReference>
<dbReference type="CDD" id="cd23423">
    <property type="entry name" value="beta-trefoil_Ricin_hemolysin"/>
    <property type="match status" value="1"/>
</dbReference>
<dbReference type="Gene3D" id="2.70.240.10">
    <property type="entry name" value="Leukocidin/porin MspA"/>
    <property type="match status" value="1"/>
</dbReference>
<feature type="domain" description="Ricin B lectin" evidence="2">
    <location>
        <begin position="575"/>
        <end position="691"/>
    </location>
</feature>
<dbReference type="InterPro" id="IPR000772">
    <property type="entry name" value="Ricin_B_lectin"/>
</dbReference>
<dbReference type="InterPro" id="IPR036435">
    <property type="entry name" value="Leukocidin/porin_MspA_sf"/>
</dbReference>